<comment type="similarity">
    <text evidence="2">Belongs to the arsenical resistance-3 (ACR3) (TC 2.A.59) family.</text>
</comment>
<dbReference type="Gene3D" id="1.20.1530.20">
    <property type="match status" value="1"/>
</dbReference>
<evidence type="ECO:0000313" key="10">
    <source>
        <dbReference type="Proteomes" id="UP000179540"/>
    </source>
</evidence>
<feature type="transmembrane region" description="Helical" evidence="8">
    <location>
        <begin position="42"/>
        <end position="61"/>
    </location>
</feature>
<dbReference type="EMBL" id="MODZ01000003">
    <property type="protein sequence ID" value="OIJ36367.1"/>
    <property type="molecule type" value="Genomic_DNA"/>
</dbReference>
<keyword evidence="6 8" id="KW-1133">Transmembrane helix</keyword>
<accession>A0A1S2N0Z4</accession>
<feature type="transmembrane region" description="Helical" evidence="8">
    <location>
        <begin position="266"/>
        <end position="286"/>
    </location>
</feature>
<feature type="transmembrane region" description="Helical" evidence="8">
    <location>
        <begin position="201"/>
        <end position="220"/>
    </location>
</feature>
<evidence type="ECO:0000256" key="3">
    <source>
        <dbReference type="ARBA" id="ARBA00022448"/>
    </source>
</evidence>
<reference evidence="9 10" key="1">
    <citation type="submission" date="2016-10" db="EMBL/GenBank/DDBJ databases">
        <title>Draft genome sequence of strain LCT isolated from the Shenzhou X spacecraft of China.</title>
        <authorList>
            <person name="Huang B."/>
        </authorList>
    </citation>
    <scope>NUCLEOTIDE SEQUENCE [LARGE SCALE GENOMIC DNA]</scope>
    <source>
        <strain evidence="9 10">LCT-H5</strain>
    </source>
</reference>
<feature type="transmembrane region" description="Helical" evidence="8">
    <location>
        <begin position="101"/>
        <end position="124"/>
    </location>
</feature>
<evidence type="ECO:0000256" key="8">
    <source>
        <dbReference type="SAM" id="Phobius"/>
    </source>
</evidence>
<evidence type="ECO:0000256" key="1">
    <source>
        <dbReference type="ARBA" id="ARBA00004651"/>
    </source>
</evidence>
<feature type="transmembrane region" description="Helical" evidence="8">
    <location>
        <begin position="131"/>
        <end position="150"/>
    </location>
</feature>
<evidence type="ECO:0000256" key="2">
    <source>
        <dbReference type="ARBA" id="ARBA00010110"/>
    </source>
</evidence>
<keyword evidence="5 8" id="KW-0812">Transmembrane</keyword>
<dbReference type="InterPro" id="IPR004706">
    <property type="entry name" value="Arsenical-R_Acr3"/>
</dbReference>
<gene>
    <name evidence="9" type="ORF">BK826_02755</name>
</gene>
<dbReference type="GO" id="GO:0005886">
    <property type="term" value="C:plasma membrane"/>
    <property type="evidence" value="ECO:0007669"/>
    <property type="project" value="UniProtKB-SubCell"/>
</dbReference>
<name>A0A1S2N0Z4_9MICC</name>
<feature type="transmembrane region" description="Helical" evidence="8">
    <location>
        <begin position="73"/>
        <end position="95"/>
    </location>
</feature>
<dbReference type="AlphaFoldDB" id="A0A1S2N0Z4"/>
<dbReference type="InterPro" id="IPR038770">
    <property type="entry name" value="Na+/solute_symporter_sf"/>
</dbReference>
<evidence type="ECO:0000313" key="9">
    <source>
        <dbReference type="EMBL" id="OIJ36367.1"/>
    </source>
</evidence>
<keyword evidence="7 8" id="KW-0472">Membrane</keyword>
<feature type="transmembrane region" description="Helical" evidence="8">
    <location>
        <begin position="15"/>
        <end position="36"/>
    </location>
</feature>
<protein>
    <recommendedName>
        <fullName evidence="11">Arsenic resistance protein</fullName>
    </recommendedName>
</protein>
<feature type="transmembrane region" description="Helical" evidence="8">
    <location>
        <begin position="292"/>
        <end position="312"/>
    </location>
</feature>
<dbReference type="PANTHER" id="PTHR43057">
    <property type="entry name" value="ARSENITE EFFLUX TRANSPORTER"/>
    <property type="match status" value="1"/>
</dbReference>
<keyword evidence="4" id="KW-1003">Cell membrane</keyword>
<dbReference type="InterPro" id="IPR002657">
    <property type="entry name" value="BilAc:Na_symport/Acr3"/>
</dbReference>
<evidence type="ECO:0000256" key="4">
    <source>
        <dbReference type="ARBA" id="ARBA00022475"/>
    </source>
</evidence>
<proteinExistence type="inferred from homology"/>
<comment type="subcellular location">
    <subcellularLocation>
        <location evidence="1">Cell membrane</location>
        <topology evidence="1">Multi-pass membrane protein</topology>
    </subcellularLocation>
</comment>
<dbReference type="Proteomes" id="UP000179540">
    <property type="component" value="Unassembled WGS sequence"/>
</dbReference>
<comment type="caution">
    <text evidence="9">The sequence shown here is derived from an EMBL/GenBank/DDBJ whole genome shotgun (WGS) entry which is preliminary data.</text>
</comment>
<evidence type="ECO:0000256" key="6">
    <source>
        <dbReference type="ARBA" id="ARBA00022989"/>
    </source>
</evidence>
<dbReference type="PANTHER" id="PTHR43057:SF1">
    <property type="entry name" value="ARSENICAL-RESISTANCE PROTEIN 3"/>
    <property type="match status" value="1"/>
</dbReference>
<keyword evidence="3" id="KW-0813">Transport</keyword>
<evidence type="ECO:0000256" key="7">
    <source>
        <dbReference type="ARBA" id="ARBA00023136"/>
    </source>
</evidence>
<dbReference type="GO" id="GO:0015104">
    <property type="term" value="F:antimonite transmembrane transporter activity"/>
    <property type="evidence" value="ECO:0007669"/>
    <property type="project" value="TreeGrafter"/>
</dbReference>
<feature type="transmembrane region" description="Helical" evidence="8">
    <location>
        <begin position="232"/>
        <end position="254"/>
    </location>
</feature>
<organism evidence="9 10">
    <name type="scientific">Rothia kristinae</name>
    <dbReference type="NCBI Taxonomy" id="37923"/>
    <lineage>
        <taxon>Bacteria</taxon>
        <taxon>Bacillati</taxon>
        <taxon>Actinomycetota</taxon>
        <taxon>Actinomycetes</taxon>
        <taxon>Micrococcales</taxon>
        <taxon>Micrococcaceae</taxon>
        <taxon>Rothia</taxon>
    </lineage>
</organism>
<dbReference type="OrthoDB" id="3254016at2"/>
<dbReference type="Pfam" id="PF01758">
    <property type="entry name" value="SBF"/>
    <property type="match status" value="1"/>
</dbReference>
<sequence>MGVMTAGQWAQRHQVWVYLAAVALAAGIGVLVPDAAGPAEAALTPLLGLLLFQTFLGVPVARLSAGLRDRRFLLGLALVDAVIAPVLAVLLALVLVPDPALRVGVLFVLLAPCVDWVLVFAGMAGGDRARLLAATPLLLFGQMLLLPPALALLAGPQAAGTVRAGPFAEAFAVLILLPLLAAVAAQAWAARRRSGARVVEVVEAGMVPTTALVLAAAVLSQIGQVLPMLGRLLGLVPVYLLFAAAMTLLGTLACRALRLDVPGARAVVFSGVARNSLVVLPLVLALPAELSAAAPAVVVQTLVELPFLLLLLRAVPRLLPERIRGPVAPTPSRAR</sequence>
<evidence type="ECO:0000256" key="5">
    <source>
        <dbReference type="ARBA" id="ARBA00022692"/>
    </source>
</evidence>
<dbReference type="GO" id="GO:0015297">
    <property type="term" value="F:antiporter activity"/>
    <property type="evidence" value="ECO:0007669"/>
    <property type="project" value="InterPro"/>
</dbReference>
<feature type="transmembrane region" description="Helical" evidence="8">
    <location>
        <begin position="170"/>
        <end position="189"/>
    </location>
</feature>
<evidence type="ECO:0008006" key="11">
    <source>
        <dbReference type="Google" id="ProtNLM"/>
    </source>
</evidence>
<dbReference type="GO" id="GO:0015105">
    <property type="term" value="F:arsenite transmembrane transporter activity"/>
    <property type="evidence" value="ECO:0007669"/>
    <property type="project" value="TreeGrafter"/>
</dbReference>